<feature type="signal peptide" evidence="1">
    <location>
        <begin position="1"/>
        <end position="20"/>
    </location>
</feature>
<protein>
    <submittedName>
        <fullName evidence="2">Uncharacterized protein</fullName>
    </submittedName>
</protein>
<dbReference type="Proteomes" id="UP000641454">
    <property type="component" value="Unassembled WGS sequence"/>
</dbReference>
<accession>A0A923MWF4</accession>
<dbReference type="RefSeq" id="WP_187017217.1">
    <property type="nucleotide sequence ID" value="NZ_JACRUK010000005.1"/>
</dbReference>
<gene>
    <name evidence="2" type="ORF">H8R25_03710</name>
</gene>
<proteinExistence type="predicted"/>
<organism evidence="2 3">
    <name type="scientific">Flavobacterium muglaense</name>
    <dbReference type="NCBI Taxonomy" id="2764716"/>
    <lineage>
        <taxon>Bacteria</taxon>
        <taxon>Pseudomonadati</taxon>
        <taxon>Bacteroidota</taxon>
        <taxon>Flavobacteriia</taxon>
        <taxon>Flavobacteriales</taxon>
        <taxon>Flavobacteriaceae</taxon>
        <taxon>Flavobacterium</taxon>
    </lineage>
</organism>
<evidence type="ECO:0000313" key="2">
    <source>
        <dbReference type="EMBL" id="MBC5843543.1"/>
    </source>
</evidence>
<comment type="caution">
    <text evidence="2">The sequence shown here is derived from an EMBL/GenBank/DDBJ whole genome shotgun (WGS) entry which is preliminary data.</text>
</comment>
<name>A0A923MWF4_9FLAO</name>
<dbReference type="EMBL" id="JACRUL010000005">
    <property type="protein sequence ID" value="MBC5843543.1"/>
    <property type="molecule type" value="Genomic_DNA"/>
</dbReference>
<keyword evidence="1" id="KW-0732">Signal</keyword>
<sequence>MMIYKLYVGICSCWCFSILAQDTNNLGNKTAMRAFDSEISIGKSGLWVPKVASSNTVSGSVYLFDNWIGLYTVVGKNHNTTQILNLNYNLQTKNLESSVGKDSIFQYDLGEIDLVKEGQTVYKVVRNEQVNGLFVELYAGSRFQIYKEMQLGIKKGAFDRLTQAKVDDDRYVQVPVYYVVQAGVFQREKMSKKLILKLVQDKKEAVSKYASQYDLSYTNDADLSRILIYYSSL</sequence>
<evidence type="ECO:0000256" key="1">
    <source>
        <dbReference type="SAM" id="SignalP"/>
    </source>
</evidence>
<feature type="chain" id="PRO_5036712104" evidence="1">
    <location>
        <begin position="21"/>
        <end position="233"/>
    </location>
</feature>
<evidence type="ECO:0000313" key="3">
    <source>
        <dbReference type="Proteomes" id="UP000641454"/>
    </source>
</evidence>
<reference evidence="2 3" key="1">
    <citation type="submission" date="2020-08" db="EMBL/GenBank/DDBJ databases">
        <title>Description of novel Flavobacterium F-392 isolate.</title>
        <authorList>
            <person name="Saticioglu I.B."/>
            <person name="Duman M."/>
            <person name="Altun S."/>
        </authorList>
    </citation>
    <scope>NUCLEOTIDE SEQUENCE [LARGE SCALE GENOMIC DNA]</scope>
    <source>
        <strain evidence="2 3">F-392</strain>
    </source>
</reference>
<keyword evidence="3" id="KW-1185">Reference proteome</keyword>
<dbReference type="AlphaFoldDB" id="A0A923MWF4"/>